<dbReference type="EMBL" id="KX013548">
    <property type="protein sequence ID" value="ANA57090.1"/>
    <property type="molecule type" value="Genomic_DNA"/>
</dbReference>
<comment type="similarity">
    <text evidence="1 4">Belongs to the universal ribosomal protein uS8 family.</text>
</comment>
<dbReference type="PROSITE" id="PS00053">
    <property type="entry name" value="RIBOSOMAL_S8"/>
    <property type="match status" value="1"/>
</dbReference>
<evidence type="ECO:0000256" key="1">
    <source>
        <dbReference type="ARBA" id="ARBA00006471"/>
    </source>
</evidence>
<evidence type="ECO:0000256" key="4">
    <source>
        <dbReference type="RuleBase" id="RU003660"/>
    </source>
</evidence>
<keyword evidence="2 4" id="KW-0689">Ribosomal protein</keyword>
<proteinExistence type="inferred from homology"/>
<dbReference type="InterPro" id="IPR035987">
    <property type="entry name" value="Ribosomal_uS8_sf"/>
</dbReference>
<dbReference type="GeneID" id="35414633"/>
<dbReference type="Gene3D" id="3.30.1490.10">
    <property type="match status" value="1"/>
</dbReference>
<dbReference type="Gene3D" id="3.30.1370.30">
    <property type="match status" value="1"/>
</dbReference>
<dbReference type="GO" id="GO:1990904">
    <property type="term" value="C:ribonucleoprotein complex"/>
    <property type="evidence" value="ECO:0007669"/>
    <property type="project" value="UniProtKB-KW"/>
</dbReference>
<evidence type="ECO:0000256" key="2">
    <source>
        <dbReference type="ARBA" id="ARBA00022980"/>
    </source>
</evidence>
<dbReference type="InterPro" id="IPR047863">
    <property type="entry name" value="Ribosomal_uS8_CS"/>
</dbReference>
<dbReference type="GO" id="GO:0005737">
    <property type="term" value="C:cytoplasm"/>
    <property type="evidence" value="ECO:0007669"/>
    <property type="project" value="UniProtKB-ARBA"/>
</dbReference>
<evidence type="ECO:0000256" key="3">
    <source>
        <dbReference type="ARBA" id="ARBA00023274"/>
    </source>
</evidence>
<reference evidence="5" key="1">
    <citation type="journal article" date="2017" name="J. Phycol.">
        <title>Complete mitochondrial genomes of prasinophyte algae Pyramimonas parkeae and Cymbomonas tetramitiformis.</title>
        <authorList>
            <person name="Satjarak A."/>
            <person name="Burns J.A."/>
            <person name="Kim E."/>
            <person name="Graham L.E."/>
        </authorList>
    </citation>
    <scope>NUCLEOTIDE SEQUENCE</scope>
    <source>
        <strain evidence="5">PLY262</strain>
    </source>
</reference>
<dbReference type="SUPFAM" id="SSF56047">
    <property type="entry name" value="Ribosomal protein S8"/>
    <property type="match status" value="1"/>
</dbReference>
<geneLocation type="mitochondrion" evidence="5"/>
<organism evidence="5">
    <name type="scientific">Cymbomonas tetramitiformis</name>
    <dbReference type="NCBI Taxonomy" id="36881"/>
    <lineage>
        <taxon>Eukaryota</taxon>
        <taxon>Viridiplantae</taxon>
        <taxon>Chlorophyta</taxon>
        <taxon>Pyramimonadophyceae</taxon>
        <taxon>Pyramimonadales</taxon>
        <taxon>Pyramimonadaceae</taxon>
        <taxon>Cymbomonas</taxon>
    </lineage>
</organism>
<dbReference type="AlphaFoldDB" id="A0A1S5R1Y7"/>
<dbReference type="InterPro" id="IPR000630">
    <property type="entry name" value="Ribosomal_uS8"/>
</dbReference>
<accession>A0A1S5R1Y7</accession>
<dbReference type="GO" id="GO:0006412">
    <property type="term" value="P:translation"/>
    <property type="evidence" value="ECO:0007669"/>
    <property type="project" value="InterPro"/>
</dbReference>
<keyword evidence="5" id="KW-0496">Mitochondrion</keyword>
<dbReference type="GO" id="GO:0005840">
    <property type="term" value="C:ribosome"/>
    <property type="evidence" value="ECO:0007669"/>
    <property type="project" value="UniProtKB-KW"/>
</dbReference>
<keyword evidence="3 4" id="KW-0687">Ribonucleoprotein</keyword>
<dbReference type="FunFam" id="3.30.1490.10:FF:000001">
    <property type="entry name" value="30S ribosomal protein S8"/>
    <property type="match status" value="1"/>
</dbReference>
<dbReference type="Pfam" id="PF00410">
    <property type="entry name" value="Ribosomal_S8"/>
    <property type="match status" value="1"/>
</dbReference>
<name>A0A1S5R1Y7_9CHLO</name>
<dbReference type="RefSeq" id="YP_009449546.1">
    <property type="nucleotide sequence ID" value="NC_036614.1"/>
</dbReference>
<sequence>MRTLTKLFANIKNGQRAGKGMIKTPFSKCSIKILNLLFLEGFICGYGLSLRSPQLKKINQPFIYILLKYKDSQPVIKNIKQISSSGCRVYKNVKSLQSHTRASFEFIILSTPKGIISHKTAISLNVGGEVLCKVI</sequence>
<dbReference type="GO" id="GO:0003735">
    <property type="term" value="F:structural constituent of ribosome"/>
    <property type="evidence" value="ECO:0007669"/>
    <property type="project" value="InterPro"/>
</dbReference>
<evidence type="ECO:0000313" key="5">
    <source>
        <dbReference type="EMBL" id="ANA57090.1"/>
    </source>
</evidence>
<gene>
    <name evidence="5" type="primary">rps8</name>
</gene>
<protein>
    <submittedName>
        <fullName evidence="5">Ribosomal protein S8</fullName>
    </submittedName>
</protein>
<dbReference type="PANTHER" id="PTHR11758">
    <property type="entry name" value="40S RIBOSOMAL PROTEIN S15A"/>
    <property type="match status" value="1"/>
</dbReference>